<accession>A0A543GBH4</accession>
<evidence type="ECO:0000313" key="2">
    <source>
        <dbReference type="Proteomes" id="UP000319818"/>
    </source>
</evidence>
<dbReference type="SUPFAM" id="SSF56601">
    <property type="entry name" value="beta-lactamase/transpeptidase-like"/>
    <property type="match status" value="1"/>
</dbReference>
<evidence type="ECO:0008006" key="3">
    <source>
        <dbReference type="Google" id="ProtNLM"/>
    </source>
</evidence>
<dbReference type="EMBL" id="VFPH01000001">
    <property type="protein sequence ID" value="TQM43438.1"/>
    <property type="molecule type" value="Genomic_DNA"/>
</dbReference>
<proteinExistence type="predicted"/>
<dbReference type="AlphaFoldDB" id="A0A543GBH4"/>
<gene>
    <name evidence="1" type="ORF">FB388_0784</name>
</gene>
<reference evidence="1 2" key="1">
    <citation type="submission" date="2019-06" db="EMBL/GenBank/DDBJ databases">
        <title>Sequencing the genomes of 1000 actinobacteria strains.</title>
        <authorList>
            <person name="Klenk H.-P."/>
        </authorList>
    </citation>
    <scope>NUCLEOTIDE SEQUENCE [LARGE SCALE GENOMIC DNA]</scope>
    <source>
        <strain evidence="1 2">DSM 45511</strain>
    </source>
</reference>
<keyword evidence="2" id="KW-1185">Reference proteome</keyword>
<protein>
    <recommendedName>
        <fullName evidence="3">Beta-lactamase family protein</fullName>
    </recommendedName>
</protein>
<organism evidence="1 2">
    <name type="scientific">Pseudonocardia cypriaca</name>
    <dbReference type="NCBI Taxonomy" id="882449"/>
    <lineage>
        <taxon>Bacteria</taxon>
        <taxon>Bacillati</taxon>
        <taxon>Actinomycetota</taxon>
        <taxon>Actinomycetes</taxon>
        <taxon>Pseudonocardiales</taxon>
        <taxon>Pseudonocardiaceae</taxon>
        <taxon>Pseudonocardia</taxon>
    </lineage>
</organism>
<dbReference type="Gene3D" id="3.40.710.10">
    <property type="entry name" value="DD-peptidase/beta-lactamase superfamily"/>
    <property type="match status" value="1"/>
</dbReference>
<dbReference type="RefSeq" id="WP_142096966.1">
    <property type="nucleotide sequence ID" value="NZ_VFPH01000001.1"/>
</dbReference>
<dbReference type="Proteomes" id="UP000319818">
    <property type="component" value="Unassembled WGS sequence"/>
</dbReference>
<evidence type="ECO:0000313" key="1">
    <source>
        <dbReference type="EMBL" id="TQM43438.1"/>
    </source>
</evidence>
<comment type="caution">
    <text evidence="1">The sequence shown here is derived from an EMBL/GenBank/DDBJ whole genome shotgun (WGS) entry which is preliminary data.</text>
</comment>
<name>A0A543GBH4_9PSEU</name>
<dbReference type="OrthoDB" id="3568941at2"/>
<sequence>MTAADVLAGLPDGASAQVAGEVFGTPQYGGAPLRAVAARRGAARLRCASVLKPLIVWVAGGGRADDGEHAIRHSDNAATNRMWHAGPPPRILDRLAVATGVRWRQAGADPGSFGGVEVSATELVAAYGALARASAGDPVAARAVGWMRAVAPEQAFGIPDAVADTLGVPAASVAVKAGWIGYADETVLRTHAVALAERDGETVVVAALTALPYPADRDRYQQELRAGRPVVDVHEALAGPLLRDLLAATCRDLARLGAR</sequence>
<dbReference type="InterPro" id="IPR012338">
    <property type="entry name" value="Beta-lactam/transpept-like"/>
</dbReference>